<gene>
    <name evidence="2" type="ORF">M413DRAFT_441972</name>
</gene>
<name>A0A0C2YWC1_HEBCY</name>
<organism evidence="2 3">
    <name type="scientific">Hebeloma cylindrosporum</name>
    <dbReference type="NCBI Taxonomy" id="76867"/>
    <lineage>
        <taxon>Eukaryota</taxon>
        <taxon>Fungi</taxon>
        <taxon>Dikarya</taxon>
        <taxon>Basidiomycota</taxon>
        <taxon>Agaricomycotina</taxon>
        <taxon>Agaricomycetes</taxon>
        <taxon>Agaricomycetidae</taxon>
        <taxon>Agaricales</taxon>
        <taxon>Agaricineae</taxon>
        <taxon>Hymenogastraceae</taxon>
        <taxon>Hebeloma</taxon>
    </lineage>
</organism>
<dbReference type="AlphaFoldDB" id="A0A0C2YWC1"/>
<accession>A0A0C2YWC1</accession>
<keyword evidence="3" id="KW-1185">Reference proteome</keyword>
<proteinExistence type="predicted"/>
<evidence type="ECO:0008006" key="4">
    <source>
        <dbReference type="Google" id="ProtNLM"/>
    </source>
</evidence>
<dbReference type="Proteomes" id="UP000053424">
    <property type="component" value="Unassembled WGS sequence"/>
</dbReference>
<evidence type="ECO:0000313" key="3">
    <source>
        <dbReference type="Proteomes" id="UP000053424"/>
    </source>
</evidence>
<dbReference type="Gene3D" id="3.80.10.10">
    <property type="entry name" value="Ribonuclease Inhibitor"/>
    <property type="match status" value="1"/>
</dbReference>
<feature type="region of interest" description="Disordered" evidence="1">
    <location>
        <begin position="409"/>
        <end position="451"/>
    </location>
</feature>
<dbReference type="OrthoDB" id="3258555at2759"/>
<feature type="compositionally biased region" description="Acidic residues" evidence="1">
    <location>
        <begin position="423"/>
        <end position="444"/>
    </location>
</feature>
<sequence length="470" mass="53250">MAEFVDLLQDTSRMSLQNPTEPGTLQRPLVPPELLQVIFEHAIPPSFLVDLSASFSPTSLWCRVLQQKLSLLNVCWTCYRIGVPFLYEDVAIGRVYQLGNLLRTLESSDSSYLKDMINTLSVHCFIPRSFQAFFKVQLTQLFKICPRLTTFSSTSSSYPPSLVALPSLPPTLTHLEVGEEIDLSVLQEVFQSLSTNLVSLSIYTDIHDSDSYSFPRLESMSFAIGMEQRVSSWELPRLRNLTLRVYFWRNPFSSKRVEPFLKKNGAQLKFFHIHPETDCGCMSEFIVDIEGILKLCPSLQRFVLHPRPVPPVIHQHIKRFNIGNDIRDSQTTGPDHRIITAPFPSLKTLRRPLQIWTTWDACFKDLKSNFTVAVTRLRGIHQCLGVDVHDDVGEIFVYVSDVSWPWTDNSPDREYVPSSTSSEEGESDSDLEGGDSDSGSESDLWDVGSEKDMDATWEAQMDLLTEPAGT</sequence>
<reference evidence="2 3" key="1">
    <citation type="submission" date="2014-04" db="EMBL/GenBank/DDBJ databases">
        <authorList>
            <consortium name="DOE Joint Genome Institute"/>
            <person name="Kuo A."/>
            <person name="Gay G."/>
            <person name="Dore J."/>
            <person name="Kohler A."/>
            <person name="Nagy L.G."/>
            <person name="Floudas D."/>
            <person name="Copeland A."/>
            <person name="Barry K.W."/>
            <person name="Cichocki N."/>
            <person name="Veneault-Fourrey C."/>
            <person name="LaButti K."/>
            <person name="Lindquist E.A."/>
            <person name="Lipzen A."/>
            <person name="Lundell T."/>
            <person name="Morin E."/>
            <person name="Murat C."/>
            <person name="Sun H."/>
            <person name="Tunlid A."/>
            <person name="Henrissat B."/>
            <person name="Grigoriev I.V."/>
            <person name="Hibbett D.S."/>
            <person name="Martin F."/>
            <person name="Nordberg H.P."/>
            <person name="Cantor M.N."/>
            <person name="Hua S.X."/>
        </authorList>
    </citation>
    <scope>NUCLEOTIDE SEQUENCE [LARGE SCALE GENOMIC DNA]</scope>
    <source>
        <strain evidence="3">h7</strain>
    </source>
</reference>
<protein>
    <recommendedName>
        <fullName evidence="4">F-box domain-containing protein</fullName>
    </recommendedName>
</protein>
<dbReference type="EMBL" id="KN831772">
    <property type="protein sequence ID" value="KIM45292.1"/>
    <property type="molecule type" value="Genomic_DNA"/>
</dbReference>
<dbReference type="InterPro" id="IPR032675">
    <property type="entry name" value="LRR_dom_sf"/>
</dbReference>
<evidence type="ECO:0000313" key="2">
    <source>
        <dbReference type="EMBL" id="KIM45292.1"/>
    </source>
</evidence>
<reference evidence="3" key="2">
    <citation type="submission" date="2015-01" db="EMBL/GenBank/DDBJ databases">
        <title>Evolutionary Origins and Diversification of the Mycorrhizal Mutualists.</title>
        <authorList>
            <consortium name="DOE Joint Genome Institute"/>
            <consortium name="Mycorrhizal Genomics Consortium"/>
            <person name="Kohler A."/>
            <person name="Kuo A."/>
            <person name="Nagy L.G."/>
            <person name="Floudas D."/>
            <person name="Copeland A."/>
            <person name="Barry K.W."/>
            <person name="Cichocki N."/>
            <person name="Veneault-Fourrey C."/>
            <person name="LaButti K."/>
            <person name="Lindquist E.A."/>
            <person name="Lipzen A."/>
            <person name="Lundell T."/>
            <person name="Morin E."/>
            <person name="Murat C."/>
            <person name="Riley R."/>
            <person name="Ohm R."/>
            <person name="Sun H."/>
            <person name="Tunlid A."/>
            <person name="Henrissat B."/>
            <person name="Grigoriev I.V."/>
            <person name="Hibbett D.S."/>
            <person name="Martin F."/>
        </authorList>
    </citation>
    <scope>NUCLEOTIDE SEQUENCE [LARGE SCALE GENOMIC DNA]</scope>
    <source>
        <strain evidence="3">h7</strain>
    </source>
</reference>
<evidence type="ECO:0000256" key="1">
    <source>
        <dbReference type="SAM" id="MobiDB-lite"/>
    </source>
</evidence>
<dbReference type="HOGENOM" id="CLU_030668_0_0_1"/>